<evidence type="ECO:0008006" key="6">
    <source>
        <dbReference type="Google" id="ProtNLM"/>
    </source>
</evidence>
<evidence type="ECO:0000313" key="5">
    <source>
        <dbReference type="Proteomes" id="UP000631114"/>
    </source>
</evidence>
<dbReference type="PANTHER" id="PTHR10887">
    <property type="entry name" value="DNA2/NAM7 HELICASE FAMILY"/>
    <property type="match status" value="1"/>
</dbReference>
<feature type="domain" description="DNA2/NAM7 helicase-like C-terminal" evidence="2">
    <location>
        <begin position="525"/>
        <end position="624"/>
    </location>
</feature>
<feature type="domain" description="DUF6469" evidence="3">
    <location>
        <begin position="112"/>
        <end position="241"/>
    </location>
</feature>
<dbReference type="GO" id="GO:0004386">
    <property type="term" value="F:helicase activity"/>
    <property type="evidence" value="ECO:0007669"/>
    <property type="project" value="InterPro"/>
</dbReference>
<dbReference type="InterPro" id="IPR045529">
    <property type="entry name" value="DUF6469"/>
</dbReference>
<reference evidence="4 5" key="1">
    <citation type="submission" date="2020-10" db="EMBL/GenBank/DDBJ databases">
        <title>The Coptis chinensis genome and diversification of protoberbering-type alkaloids.</title>
        <authorList>
            <person name="Wang B."/>
            <person name="Shu S."/>
            <person name="Song C."/>
            <person name="Liu Y."/>
        </authorList>
    </citation>
    <scope>NUCLEOTIDE SEQUENCE [LARGE SCALE GENOMIC DNA]</scope>
    <source>
        <strain evidence="4">HL-2020</strain>
        <tissue evidence="4">Leaf</tissue>
    </source>
</reference>
<dbReference type="EMBL" id="JADFTS010000001">
    <property type="protein sequence ID" value="KAF9624453.1"/>
    <property type="molecule type" value="Genomic_DNA"/>
</dbReference>
<feature type="domain" description="DNA2/NAM7 helicase helicase" evidence="1">
    <location>
        <begin position="462"/>
        <end position="517"/>
    </location>
</feature>
<gene>
    <name evidence="4" type="ORF">IFM89_011461</name>
</gene>
<dbReference type="AlphaFoldDB" id="A0A835IWB2"/>
<dbReference type="Pfam" id="PF13086">
    <property type="entry name" value="AAA_11"/>
    <property type="match status" value="2"/>
</dbReference>
<dbReference type="CDD" id="cd18808">
    <property type="entry name" value="SF1_C_Upf1"/>
    <property type="match status" value="1"/>
</dbReference>
<name>A0A835IWB2_9MAGN</name>
<keyword evidence="5" id="KW-1185">Reference proteome</keyword>
<dbReference type="InterPro" id="IPR041679">
    <property type="entry name" value="DNA2/NAM7-like_C"/>
</dbReference>
<comment type="caution">
    <text evidence="4">The sequence shown here is derived from an EMBL/GenBank/DDBJ whole genome shotgun (WGS) entry which is preliminary data.</text>
</comment>
<dbReference type="InterPro" id="IPR027417">
    <property type="entry name" value="P-loop_NTPase"/>
</dbReference>
<dbReference type="SUPFAM" id="SSF52540">
    <property type="entry name" value="P-loop containing nucleoside triphosphate hydrolases"/>
    <property type="match status" value="1"/>
</dbReference>
<dbReference type="Pfam" id="PF13087">
    <property type="entry name" value="AAA_12"/>
    <property type="match status" value="1"/>
</dbReference>
<proteinExistence type="predicted"/>
<dbReference type="PANTHER" id="PTHR10887:SF522">
    <property type="entry name" value="P-LOOP CONTAINING NUCLEOSIDE TRIPHOSPHATE HYDROLASES SUPERFAMILY PROTEIN"/>
    <property type="match status" value="1"/>
</dbReference>
<evidence type="ECO:0000313" key="4">
    <source>
        <dbReference type="EMBL" id="KAF9624453.1"/>
    </source>
</evidence>
<evidence type="ECO:0000259" key="2">
    <source>
        <dbReference type="Pfam" id="PF13087"/>
    </source>
</evidence>
<evidence type="ECO:0000259" key="3">
    <source>
        <dbReference type="Pfam" id="PF20073"/>
    </source>
</evidence>
<sequence length="916" mass="104389">MDELAEQNVAPSDSSGSTVARTLSTDLLSRIQKRVMDSEQAKKEKVLPGLVYLVLSWTLRQILDEKYYKYKVEKIPKTFTSVHHYLRTYRNPLIEETHADLLSSMSTLFQAPVCEIIAVEENEDYKLPDNLLYDIKYERQRDEGNKRDTYEPQMYDVFALTTSVKPKCVDDLNRPPKCYLPAVVVGVGDEDDNPDLFTILTSKPLLEQEYQEKNIGVLYATFLINIATNIRIWKALHGGENVNILKEVLNADSKAEDTCEICSSQETKQDVNVDLHSMNLNGSQIDAISSSLETRRCSHKNSVRLIWGPPGTGKTKTISTMLWALLRMRCRTLTCAPTNIAVKEVASRVVKLVIDSIQNDLYGLGDIVLYGNKKRMKVDENSNLSLAFLDYRVVRLLDCFVPLTGWNHQLNSMIALLDDPGSEYHLYLEDIKKRNEEAPTFLDYMRNRFGGTMKNLKYCIPSTSATLHSVQHFDLLIIDEAAQLKECESAIPLQLPSLRHAILIGDERQLPAMVKSKISEEAGFGTSLFERLVSLGKEKHLLNIQYRMHPSISLFPNSEFYAKQISDAPNVKDERYKKNLLQGKMYGSYSFINVSFGKDEFDDGHSRRNMAEVAVVSEIVAKLYQGGEEDVIIISTVRSNGNGSVGFLSNRQRTNVAITRARYCLWILGNGSTLLNSDSVWKKLVLDAQSRGCYFDAEKDETLAKTLIDSMLQHGQLDDLLNTNSMLFRGARWKLIFWDDFGMSLARIKNVETRKEVLSLLMKLSNGWRHPPQRQKNLILLDGTSSQLLELYEVHGLLNLLWTVDVIMEGSKFIQVLKFWAILPSTEVPRLAKRLDVIFGSYTVDNMNRCKFKCLEGQLEVPQSWEISQDAVMPGHIHNSKHERLLNQFSSLRLNEGPSRIRSRRAKQSRSSRRKH</sequence>
<dbReference type="InterPro" id="IPR045055">
    <property type="entry name" value="DNA2/NAM7-like"/>
</dbReference>
<dbReference type="InterPro" id="IPR047187">
    <property type="entry name" value="SF1_C_Upf1"/>
</dbReference>
<dbReference type="InterPro" id="IPR041677">
    <property type="entry name" value="DNA2/NAM7_AAA_11"/>
</dbReference>
<feature type="domain" description="DNA2/NAM7 helicase helicase" evidence="1">
    <location>
        <begin position="279"/>
        <end position="354"/>
    </location>
</feature>
<dbReference type="OrthoDB" id="6513042at2759"/>
<organism evidence="4 5">
    <name type="scientific">Coptis chinensis</name>
    <dbReference type="NCBI Taxonomy" id="261450"/>
    <lineage>
        <taxon>Eukaryota</taxon>
        <taxon>Viridiplantae</taxon>
        <taxon>Streptophyta</taxon>
        <taxon>Embryophyta</taxon>
        <taxon>Tracheophyta</taxon>
        <taxon>Spermatophyta</taxon>
        <taxon>Magnoliopsida</taxon>
        <taxon>Ranunculales</taxon>
        <taxon>Ranunculaceae</taxon>
        <taxon>Coptidoideae</taxon>
        <taxon>Coptis</taxon>
    </lineage>
</organism>
<accession>A0A835IWB2</accession>
<dbReference type="Proteomes" id="UP000631114">
    <property type="component" value="Unassembled WGS sequence"/>
</dbReference>
<dbReference type="Pfam" id="PF20073">
    <property type="entry name" value="DUF6469"/>
    <property type="match status" value="1"/>
</dbReference>
<protein>
    <recommendedName>
        <fullName evidence="6">P-loop containing nucleoside triphosphate hydrolases superfamily protein</fullName>
    </recommendedName>
</protein>
<dbReference type="Gene3D" id="3.40.50.300">
    <property type="entry name" value="P-loop containing nucleotide triphosphate hydrolases"/>
    <property type="match status" value="3"/>
</dbReference>
<evidence type="ECO:0000259" key="1">
    <source>
        <dbReference type="Pfam" id="PF13086"/>
    </source>
</evidence>